<keyword evidence="13" id="KW-1185">Reference proteome</keyword>
<protein>
    <recommendedName>
        <fullName evidence="4">Centrosomal protein of 44 kDa</fullName>
    </recommendedName>
</protein>
<evidence type="ECO:0000259" key="11">
    <source>
        <dbReference type="Pfam" id="PF15007"/>
    </source>
</evidence>
<reference evidence="12" key="1">
    <citation type="submission" date="2021-01" db="EMBL/GenBank/DDBJ databases">
        <authorList>
            <person name="Zahm M."/>
            <person name="Roques C."/>
            <person name="Cabau C."/>
            <person name="Klopp C."/>
            <person name="Donnadieu C."/>
            <person name="Jouanno E."/>
            <person name="Lampietro C."/>
            <person name="Louis A."/>
            <person name="Herpin A."/>
            <person name="Echchiki A."/>
            <person name="Berthelot C."/>
            <person name="Parey E."/>
            <person name="Roest-Crollius H."/>
            <person name="Braasch I."/>
            <person name="Postlethwait J."/>
            <person name="Bobe J."/>
            <person name="Montfort J."/>
            <person name="Bouchez O."/>
            <person name="Begum T."/>
            <person name="Mejri S."/>
            <person name="Adams A."/>
            <person name="Chen W.-J."/>
            <person name="Guiguen Y."/>
        </authorList>
    </citation>
    <scope>NUCLEOTIDE SEQUENCE</scope>
    <source>
        <strain evidence="12">YG-15Mar2019-1</strain>
        <tissue evidence="12">Brain</tissue>
    </source>
</reference>
<keyword evidence="5" id="KW-0963">Cytoplasm</keyword>
<dbReference type="Proteomes" id="UP001046870">
    <property type="component" value="Chromosome 20"/>
</dbReference>
<feature type="domain" description="Centrosomal CEP44" evidence="11">
    <location>
        <begin position="5"/>
        <end position="128"/>
    </location>
</feature>
<feature type="compositionally biased region" description="Low complexity" evidence="10">
    <location>
        <begin position="307"/>
        <end position="325"/>
    </location>
</feature>
<dbReference type="GO" id="GO:0010457">
    <property type="term" value="P:centriole-centriole cohesion"/>
    <property type="evidence" value="ECO:0007669"/>
    <property type="project" value="TreeGrafter"/>
</dbReference>
<evidence type="ECO:0000256" key="10">
    <source>
        <dbReference type="SAM" id="MobiDB-lite"/>
    </source>
</evidence>
<evidence type="ECO:0000313" key="12">
    <source>
        <dbReference type="EMBL" id="KAG7458626.1"/>
    </source>
</evidence>
<proteinExistence type="predicted"/>
<feature type="compositionally biased region" description="Acidic residues" evidence="10">
    <location>
        <begin position="193"/>
        <end position="207"/>
    </location>
</feature>
<comment type="caution">
    <text evidence="12">The sequence shown here is derived from an EMBL/GenBank/DDBJ whole genome shotgun (WGS) entry which is preliminary data.</text>
</comment>
<keyword evidence="6 9" id="KW-0175">Coiled coil</keyword>
<dbReference type="Pfam" id="PF15007">
    <property type="entry name" value="CEP44"/>
    <property type="match status" value="1"/>
</dbReference>
<dbReference type="GO" id="GO:0005814">
    <property type="term" value="C:centriole"/>
    <property type="evidence" value="ECO:0007669"/>
    <property type="project" value="UniProtKB-SubCell"/>
</dbReference>
<dbReference type="GO" id="GO:0000922">
    <property type="term" value="C:spindle pole"/>
    <property type="evidence" value="ECO:0007669"/>
    <property type="project" value="UniProtKB-SubCell"/>
</dbReference>
<dbReference type="GO" id="GO:0007099">
    <property type="term" value="P:centriole replication"/>
    <property type="evidence" value="ECO:0007669"/>
    <property type="project" value="TreeGrafter"/>
</dbReference>
<accession>A0A9D3T2N8</accession>
<dbReference type="GO" id="GO:0030496">
    <property type="term" value="C:midbody"/>
    <property type="evidence" value="ECO:0007669"/>
    <property type="project" value="UniProtKB-SubCell"/>
</dbReference>
<name>A0A9D3T2N8_MEGAT</name>
<dbReference type="GO" id="GO:0005813">
    <property type="term" value="C:centrosome"/>
    <property type="evidence" value="ECO:0007669"/>
    <property type="project" value="TreeGrafter"/>
</dbReference>
<dbReference type="InterPro" id="IPR029157">
    <property type="entry name" value="CEP44_CC"/>
</dbReference>
<feature type="region of interest" description="Disordered" evidence="10">
    <location>
        <begin position="299"/>
        <end position="338"/>
    </location>
</feature>
<organism evidence="12 13">
    <name type="scientific">Megalops atlanticus</name>
    <name type="common">Tarpon</name>
    <name type="synonym">Clupea gigantea</name>
    <dbReference type="NCBI Taxonomy" id="7932"/>
    <lineage>
        <taxon>Eukaryota</taxon>
        <taxon>Metazoa</taxon>
        <taxon>Chordata</taxon>
        <taxon>Craniata</taxon>
        <taxon>Vertebrata</taxon>
        <taxon>Euteleostomi</taxon>
        <taxon>Actinopterygii</taxon>
        <taxon>Neopterygii</taxon>
        <taxon>Teleostei</taxon>
        <taxon>Elopiformes</taxon>
        <taxon>Megalopidae</taxon>
        <taxon>Megalops</taxon>
    </lineage>
</organism>
<feature type="compositionally biased region" description="Basic and acidic residues" evidence="10">
    <location>
        <begin position="164"/>
        <end position="173"/>
    </location>
</feature>
<evidence type="ECO:0000256" key="3">
    <source>
        <dbReference type="ARBA" id="ARBA00004647"/>
    </source>
</evidence>
<evidence type="ECO:0000256" key="6">
    <source>
        <dbReference type="ARBA" id="ARBA00023054"/>
    </source>
</evidence>
<evidence type="ECO:0000256" key="4">
    <source>
        <dbReference type="ARBA" id="ARBA00014053"/>
    </source>
</evidence>
<feature type="coiled-coil region" evidence="9">
    <location>
        <begin position="221"/>
        <end position="258"/>
    </location>
</feature>
<feature type="region of interest" description="Disordered" evidence="10">
    <location>
        <begin position="164"/>
        <end position="208"/>
    </location>
</feature>
<evidence type="ECO:0000256" key="2">
    <source>
        <dbReference type="ARBA" id="ARBA00004214"/>
    </source>
</evidence>
<dbReference type="OrthoDB" id="259598at2759"/>
<evidence type="ECO:0000256" key="8">
    <source>
        <dbReference type="ARBA" id="ARBA00046235"/>
    </source>
</evidence>
<evidence type="ECO:0000256" key="1">
    <source>
        <dbReference type="ARBA" id="ARBA00004114"/>
    </source>
</evidence>
<dbReference type="EMBL" id="JAFDVH010000020">
    <property type="protein sequence ID" value="KAG7458626.1"/>
    <property type="molecule type" value="Genomic_DNA"/>
</dbReference>
<keyword evidence="7" id="KW-0206">Cytoskeleton</keyword>
<dbReference type="PANTHER" id="PTHR31477">
    <property type="entry name" value="CENTROSOMAL PROTEIN OF 44 KDA"/>
    <property type="match status" value="1"/>
</dbReference>
<dbReference type="PANTHER" id="PTHR31477:SF1">
    <property type="entry name" value="CENTROSOMAL PROTEIN OF 44 KDA"/>
    <property type="match status" value="1"/>
</dbReference>
<evidence type="ECO:0000313" key="13">
    <source>
        <dbReference type="Proteomes" id="UP001046870"/>
    </source>
</evidence>
<comment type="function">
    <text evidence="8">Centriole-enriched microtubule-binding protein involved in centriole biogenesis. In collaboration with CEP295 and POC1B, is required for the centriole-to-centrosome conversion by ensuring the formation of bona fide centriole wall. Functions as a linker component that maintains centrosome cohesion. Associates with CROCC and regulates its stability and localization to the centrosome.</text>
</comment>
<feature type="region of interest" description="Disordered" evidence="10">
    <location>
        <begin position="126"/>
        <end position="150"/>
    </location>
</feature>
<evidence type="ECO:0000256" key="7">
    <source>
        <dbReference type="ARBA" id="ARBA00023212"/>
    </source>
</evidence>
<sequence>MTTGDLRGCLRKLEFHLRSLKYPREADYAGLAKGDPSAFLPIVSYAFVSYSSCVAEHLVEFGAELAGKNDHRFIESVYKVLRDLFNYKPLLTKEQFLQFGFSERKISILCDIIGFVTEKHRELCKTSKPKRKPRLPSSNPHSVPEGPALEPDFVTSIALPEQPPKKPLVERHVGSSLPAQPRPSSDESASGEPDGEEEEEEEDEGSEAEVIAARFTAAPAAPAVEQRLQALELQLQECQRKLGRLHLLEGRLERLERDMAGKIVIDRQDWENLESRVLLLETRLALTPVQKPSSLLGATANHHGADATSQEPTAAEASAETPEGLPAGGAGASPRAAAINPRVLTAVPKENITERLERIAKLMEDTTSLLKSGEPSI</sequence>
<evidence type="ECO:0000256" key="9">
    <source>
        <dbReference type="SAM" id="Coils"/>
    </source>
</evidence>
<dbReference type="InterPro" id="IPR033603">
    <property type="entry name" value="CEP44"/>
</dbReference>
<evidence type="ECO:0000256" key="5">
    <source>
        <dbReference type="ARBA" id="ARBA00022490"/>
    </source>
</evidence>
<comment type="subcellular location">
    <subcellularLocation>
        <location evidence="1">Cytoplasm</location>
        <location evidence="1">Cytoskeleton</location>
        <location evidence="1">Microtubule organizing center</location>
        <location evidence="1">Centrosome</location>
        <location evidence="1">Centriole</location>
    </subcellularLocation>
    <subcellularLocation>
        <location evidence="3">Cytoplasm</location>
        <location evidence="3">Cytoskeleton</location>
        <location evidence="3">Spindle pole</location>
    </subcellularLocation>
    <subcellularLocation>
        <location evidence="2">Midbody</location>
    </subcellularLocation>
</comment>
<gene>
    <name evidence="12" type="ORF">MATL_G00222540</name>
</gene>
<dbReference type="AlphaFoldDB" id="A0A9D3T2N8"/>